<gene>
    <name evidence="1" type="ORF">OTERR_24620</name>
</gene>
<dbReference type="Proteomes" id="UP000323671">
    <property type="component" value="Chromosome"/>
</dbReference>
<evidence type="ECO:0000313" key="1">
    <source>
        <dbReference type="EMBL" id="QEL65938.1"/>
    </source>
</evidence>
<sequence>MKHSTPQVYLAYSSSGRGLLCALTYETAGPHVHGWWTGAQAGDFAAAFFKLEDFFSSAPQRFLATRGGDMAGGWVFDYAQSHPRLGEAVPIEDEERQRLEEMQSNFAGEWLFYPDAPGSAAEIDSYRAEGLPLLPVNIKYRRLHKLDRGGHPREYISPNADMNILDYVQEYWPLDYRLP</sequence>
<dbReference type="KEGG" id="otr:OTERR_24620"/>
<dbReference type="RefSeq" id="WP_054622245.1">
    <property type="nucleotide sequence ID" value="NZ_CP022579.1"/>
</dbReference>
<accession>A0A5C1ECD4</accession>
<evidence type="ECO:0000313" key="2">
    <source>
        <dbReference type="Proteomes" id="UP000323671"/>
    </source>
</evidence>
<reference evidence="1 2" key="1">
    <citation type="submission" date="2017-07" db="EMBL/GenBank/DDBJ databases">
        <title>Complete genome sequence of Oryzomicrobium terrae TPP412.</title>
        <authorList>
            <person name="Chiu L.-W."/>
            <person name="Lo K.-J."/>
            <person name="Tsai Y.-M."/>
            <person name="Lin S.-S."/>
            <person name="Kuo C.-H."/>
            <person name="Liu C.-T."/>
        </authorList>
    </citation>
    <scope>NUCLEOTIDE SEQUENCE [LARGE SCALE GENOMIC DNA]</scope>
    <source>
        <strain evidence="1 2">TPP412</strain>
    </source>
</reference>
<dbReference type="EMBL" id="CP022579">
    <property type="protein sequence ID" value="QEL65938.1"/>
    <property type="molecule type" value="Genomic_DNA"/>
</dbReference>
<keyword evidence="2" id="KW-1185">Reference proteome</keyword>
<dbReference type="AlphaFoldDB" id="A0A5C1ECD4"/>
<name>A0A5C1ECD4_9RHOO</name>
<organism evidence="1 2">
    <name type="scientific">Oryzomicrobium terrae</name>
    <dbReference type="NCBI Taxonomy" id="1735038"/>
    <lineage>
        <taxon>Bacteria</taxon>
        <taxon>Pseudomonadati</taxon>
        <taxon>Pseudomonadota</taxon>
        <taxon>Betaproteobacteria</taxon>
        <taxon>Rhodocyclales</taxon>
        <taxon>Rhodocyclaceae</taxon>
        <taxon>Oryzomicrobium</taxon>
    </lineage>
</organism>
<protein>
    <submittedName>
        <fullName evidence="1">Uncharacterized protein</fullName>
    </submittedName>
</protein>
<proteinExistence type="predicted"/>